<evidence type="ECO:0000313" key="4">
    <source>
        <dbReference type="Proteomes" id="UP000002938"/>
    </source>
</evidence>
<comment type="caution">
    <text evidence="3">The sequence shown here is derived from an EMBL/GenBank/DDBJ whole genome shotgun (WGS) entry which is preliminary data.</text>
</comment>
<name>A0ABM9ZYZ0_9FIRM</name>
<proteinExistence type="predicted"/>
<keyword evidence="1" id="KW-0175">Coiled coil</keyword>
<feature type="coiled-coil region" evidence="1">
    <location>
        <begin position="424"/>
        <end position="458"/>
    </location>
</feature>
<dbReference type="EMBL" id="ADMN01000123">
    <property type="protein sequence ID" value="EFF62528.1"/>
    <property type="molecule type" value="Genomic_DNA"/>
</dbReference>
<sequence>MAYVKMKAIKSTVKKALDYILREEKVGEKNLVYGHEVTPEFADLEFEMTLESSKRAKGDYSKVGGKENLAYHLIQSFNPKDKVSPELAHELGKKLAEQFTKGDFEFVVATHTDTDHVHNHIIINAYSHKTLNKMITMPYKTIAEIKSISNKLCLENGLTPSDIQRGTDTKNRYKSKTQPYVKPTTLREQLKTLLDQIISKSNTIDEFKNNLISQNIHFKEGKQWSFKLPHSKRFMRGDTLGEDYTPKRILERLGEPLNVLEVKDTQKITIHDKPLLGDSYKWRKNKVKNSKSNQSINFEQRLFYQARNQQIQDVKELANQLLFIRTENIKSMSDFDKRIREIWSTGKEIQTNIKKLESKYQNLGVIYKELSVYQEHKDVYDKYQNMKLKFNKERFYNAHMKELNLVEGSLNILGKYNVKTDTDIMKVKETLQDINRQLQALKQEYRVINNKVDKIKEVRDYAEQINRQQPRQEKEVNRVIGNLTL</sequence>
<evidence type="ECO:0000259" key="2">
    <source>
        <dbReference type="Pfam" id="PF03432"/>
    </source>
</evidence>
<dbReference type="Proteomes" id="UP000002938">
    <property type="component" value="Unassembled WGS sequence"/>
</dbReference>
<evidence type="ECO:0000256" key="1">
    <source>
        <dbReference type="SAM" id="Coils"/>
    </source>
</evidence>
<feature type="domain" description="MobA/VirD2-like nuclease" evidence="2">
    <location>
        <begin position="19"/>
        <end position="158"/>
    </location>
</feature>
<dbReference type="Pfam" id="PF03432">
    <property type="entry name" value="Relaxase"/>
    <property type="match status" value="1"/>
</dbReference>
<dbReference type="InterPro" id="IPR005094">
    <property type="entry name" value="Endonuclease_MobA/VirD2"/>
</dbReference>
<gene>
    <name evidence="3" type="ORF">CUW_1934</name>
</gene>
<evidence type="ECO:0000313" key="3">
    <source>
        <dbReference type="EMBL" id="EFF62528.1"/>
    </source>
</evidence>
<reference evidence="3 4" key="1">
    <citation type="journal article" date="2011" name="J. Bacteriol.">
        <title>Draft Genome Sequence of Turicibacter sanguinis PC909, Isolated from Human Feces.</title>
        <authorList>
            <person name="Cuiv P.O."/>
            <person name="Klaassens E.S."/>
            <person name="Durkin A.S."/>
            <person name="Harkins D.M."/>
            <person name="Foster L."/>
            <person name="McCorrison J."/>
            <person name="Torralba M."/>
            <person name="Nelson K.E."/>
            <person name="Morrison M."/>
        </authorList>
    </citation>
    <scope>NUCLEOTIDE SEQUENCE [LARGE SCALE GENOMIC DNA]</scope>
    <source>
        <strain evidence="3 4">PC909</strain>
    </source>
</reference>
<organism evidence="3 4">
    <name type="scientific">Turicibacter sanguinis PC909</name>
    <dbReference type="NCBI Taxonomy" id="702450"/>
    <lineage>
        <taxon>Bacteria</taxon>
        <taxon>Bacillati</taxon>
        <taxon>Bacillota</taxon>
        <taxon>Erysipelotrichia</taxon>
        <taxon>Erysipelotrichales</taxon>
        <taxon>Turicibacteraceae</taxon>
        <taxon>Turicibacter</taxon>
    </lineage>
</organism>
<protein>
    <submittedName>
        <fullName evidence="3">Relaxase/mobilization nuclease domain protein</fullName>
    </submittedName>
</protein>
<keyword evidence="4" id="KW-1185">Reference proteome</keyword>
<accession>A0ABM9ZYZ0</accession>